<dbReference type="InterPro" id="IPR050982">
    <property type="entry name" value="Auxin_biosynth/cation_transpt"/>
</dbReference>
<dbReference type="SUPFAM" id="SSF51905">
    <property type="entry name" value="FAD/NAD(P)-binding domain"/>
    <property type="match status" value="2"/>
</dbReference>
<sequence>MGATRSVTVEVAVIGAGPGGLAAAAMVKQAGFQPVVFERAADVASSWRGHYDRLHLHTVRWMSNLPGLPFPRSEGKWVSRGGVVSHMETYVAHFGLDVRTGVDVTRIDAAPGGWRLETSQGPVHAWAVVVATGYNRVPIEPSWPGRDTFQGEFVRAADYKNPTPYRGKNVLVVGPGNSGAEIATDLAEGGARTVWLSYRTPPNIISRDRPLPPPVLGVVMERLRVGPRLGDWIAATIQRRTIGDMTRYGFPPAPRSIGTQMVRDEVIPIIDLGLVKQVKAGRVTPVPETKSLEGHEVVLADGQRLDADVVVCCIGYRPGLEPLVGHLGLVGPKKGHPIVYGGDTARTRPDCISSVCAP</sequence>
<name>A0A6F8XLY5_9ACTN</name>
<protein>
    <submittedName>
        <fullName evidence="2">Monooxygenase</fullName>
    </submittedName>
</protein>
<dbReference type="Gene3D" id="3.50.50.60">
    <property type="entry name" value="FAD/NAD(P)-binding domain"/>
    <property type="match status" value="1"/>
</dbReference>
<dbReference type="Proteomes" id="UP000502508">
    <property type="component" value="Chromosome"/>
</dbReference>
<dbReference type="PANTHER" id="PTHR43539:SF78">
    <property type="entry name" value="FLAVIN-CONTAINING MONOOXYGENASE"/>
    <property type="match status" value="1"/>
</dbReference>
<evidence type="ECO:0000313" key="3">
    <source>
        <dbReference type="Proteomes" id="UP000502508"/>
    </source>
</evidence>
<dbReference type="InterPro" id="IPR036188">
    <property type="entry name" value="FAD/NAD-bd_sf"/>
</dbReference>
<evidence type="ECO:0000256" key="1">
    <source>
        <dbReference type="ARBA" id="ARBA00023002"/>
    </source>
</evidence>
<evidence type="ECO:0000313" key="2">
    <source>
        <dbReference type="EMBL" id="BCB74808.1"/>
    </source>
</evidence>
<accession>A0A6F8XLY5</accession>
<gene>
    <name evidence="2" type="ORF">Pflav_012180</name>
</gene>
<dbReference type="GO" id="GO:0050661">
    <property type="term" value="F:NADP binding"/>
    <property type="evidence" value="ECO:0007669"/>
    <property type="project" value="InterPro"/>
</dbReference>
<reference evidence="2 3" key="2">
    <citation type="submission" date="2020-03" db="EMBL/GenBank/DDBJ databases">
        <authorList>
            <person name="Ichikawa N."/>
            <person name="Kimura A."/>
            <person name="Kitahashi Y."/>
            <person name="Uohara A."/>
        </authorList>
    </citation>
    <scope>NUCLEOTIDE SEQUENCE [LARGE SCALE GENOMIC DNA]</scope>
    <source>
        <strain evidence="2 3">NBRC 107702</strain>
    </source>
</reference>
<dbReference type="PRINTS" id="PR00368">
    <property type="entry name" value="FADPNR"/>
</dbReference>
<dbReference type="EMBL" id="AP022870">
    <property type="protein sequence ID" value="BCB74808.1"/>
    <property type="molecule type" value="Genomic_DNA"/>
</dbReference>
<dbReference type="GO" id="GO:0005829">
    <property type="term" value="C:cytosol"/>
    <property type="evidence" value="ECO:0007669"/>
    <property type="project" value="TreeGrafter"/>
</dbReference>
<organism evidence="2 3">
    <name type="scientific">Phytohabitans flavus</name>
    <dbReference type="NCBI Taxonomy" id="1076124"/>
    <lineage>
        <taxon>Bacteria</taxon>
        <taxon>Bacillati</taxon>
        <taxon>Actinomycetota</taxon>
        <taxon>Actinomycetes</taxon>
        <taxon>Micromonosporales</taxon>
        <taxon>Micromonosporaceae</taxon>
    </lineage>
</organism>
<keyword evidence="2" id="KW-0503">Monooxygenase</keyword>
<dbReference type="InterPro" id="IPR000960">
    <property type="entry name" value="Flavin_mOase"/>
</dbReference>
<dbReference type="PIRSF" id="PIRSF000332">
    <property type="entry name" value="FMO"/>
    <property type="match status" value="1"/>
</dbReference>
<reference evidence="2 3" key="1">
    <citation type="submission" date="2020-03" db="EMBL/GenBank/DDBJ databases">
        <title>Whole genome shotgun sequence of Phytohabitans flavus NBRC 107702.</title>
        <authorList>
            <person name="Komaki H."/>
            <person name="Tamura T."/>
        </authorList>
    </citation>
    <scope>NUCLEOTIDE SEQUENCE [LARGE SCALE GENOMIC DNA]</scope>
    <source>
        <strain evidence="2 3">NBRC 107702</strain>
    </source>
</reference>
<keyword evidence="3" id="KW-1185">Reference proteome</keyword>
<dbReference type="PRINTS" id="PR00469">
    <property type="entry name" value="PNDRDTASEII"/>
</dbReference>
<dbReference type="AlphaFoldDB" id="A0A6F8XLY5"/>
<dbReference type="PANTHER" id="PTHR43539">
    <property type="entry name" value="FLAVIN-BINDING MONOOXYGENASE-LIKE PROTEIN (AFU_ORTHOLOGUE AFUA_4G09220)"/>
    <property type="match status" value="1"/>
</dbReference>
<dbReference type="GO" id="GO:0004497">
    <property type="term" value="F:monooxygenase activity"/>
    <property type="evidence" value="ECO:0007669"/>
    <property type="project" value="UniProtKB-KW"/>
</dbReference>
<proteinExistence type="predicted"/>
<dbReference type="RefSeq" id="WP_197937994.1">
    <property type="nucleotide sequence ID" value="NZ_AP022870.1"/>
</dbReference>
<keyword evidence="1" id="KW-0560">Oxidoreductase</keyword>
<dbReference type="GO" id="GO:0050660">
    <property type="term" value="F:flavin adenine dinucleotide binding"/>
    <property type="evidence" value="ECO:0007669"/>
    <property type="project" value="InterPro"/>
</dbReference>
<dbReference type="KEGG" id="pfla:Pflav_012180"/>
<dbReference type="Pfam" id="PF13738">
    <property type="entry name" value="Pyr_redox_3"/>
    <property type="match status" value="1"/>
</dbReference>